<protein>
    <submittedName>
        <fullName evidence="4">Beta-lactamase/transpeptidase-like protein</fullName>
    </submittedName>
</protein>
<organism evidence="4 5">
    <name type="scientific">Microthyrium microscopicum</name>
    <dbReference type="NCBI Taxonomy" id="703497"/>
    <lineage>
        <taxon>Eukaryota</taxon>
        <taxon>Fungi</taxon>
        <taxon>Dikarya</taxon>
        <taxon>Ascomycota</taxon>
        <taxon>Pezizomycotina</taxon>
        <taxon>Dothideomycetes</taxon>
        <taxon>Dothideomycetes incertae sedis</taxon>
        <taxon>Microthyriales</taxon>
        <taxon>Microthyriaceae</taxon>
        <taxon>Microthyrium</taxon>
    </lineage>
</organism>
<evidence type="ECO:0000313" key="4">
    <source>
        <dbReference type="EMBL" id="KAF2674215.1"/>
    </source>
</evidence>
<name>A0A6A6UPK5_9PEZI</name>
<dbReference type="PANTHER" id="PTHR46825">
    <property type="entry name" value="D-ALANYL-D-ALANINE-CARBOXYPEPTIDASE/ENDOPEPTIDASE AMPH"/>
    <property type="match status" value="1"/>
</dbReference>
<accession>A0A6A6UPK5</accession>
<evidence type="ECO:0000259" key="2">
    <source>
        <dbReference type="Pfam" id="PF00144"/>
    </source>
</evidence>
<dbReference type="SUPFAM" id="SSF56601">
    <property type="entry name" value="beta-lactamase/transpeptidase-like"/>
    <property type="match status" value="1"/>
</dbReference>
<dbReference type="AlphaFoldDB" id="A0A6A6UPK5"/>
<evidence type="ECO:0000313" key="5">
    <source>
        <dbReference type="Proteomes" id="UP000799302"/>
    </source>
</evidence>
<dbReference type="EMBL" id="MU004230">
    <property type="protein sequence ID" value="KAF2674215.1"/>
    <property type="molecule type" value="Genomic_DNA"/>
</dbReference>
<keyword evidence="5" id="KW-1185">Reference proteome</keyword>
<dbReference type="InterPro" id="IPR001466">
    <property type="entry name" value="Beta-lactam-related"/>
</dbReference>
<sequence>MSDPLVSRPANRDQASDRFFSAYDQLIHDTINYHHVPAVSVAVIDGDSTWLKAYGMAQVADELVQAEKVNTETLFNAGSMTKVFISAAISLLVDDDSFPEVQWSTPVSQLLRDDFVLSDSHATQVVTIEDILSHRSGLADQDDAFMGVHAKKPDTLKSVTRKLRYLPLAVPPRTKFLYCNAMYAVATYLIETLTNMPIRDFLRQRIWTPLGMKNTYFGLDDVIEHQLLNKVAKGYGWDNDKSSCFEVDHPRQPEAAGAGEMITTTGDYALFLRCMLQRTGPISAAGHEELVKPRMITDQDPNPFWSHQLYSMGLEIENYHGEQVIGHTGSTTGFACQMVFLPRKNWGFVIMGNTHVDVMGKTKIRWTLIDDLLEVPASKRFDWNAYAARLEKELEAATIEDLYPNLPDSRLPLTVPLTDYTGSYWHAGYEELTVDLESGRLEVDASDRCWRFKLLLEHISGQYFVAKKVDIDTREEDLLKAEFRIDSSGSVGQLGIAFVADSKDEIIWFDKIDS</sequence>
<dbReference type="InterPro" id="IPR012338">
    <property type="entry name" value="Beta-lactam/transpept-like"/>
</dbReference>
<evidence type="ECO:0000256" key="1">
    <source>
        <dbReference type="ARBA" id="ARBA00038215"/>
    </source>
</evidence>
<feature type="domain" description="Peptidase S12 Pab87-related C-terminal" evidence="3">
    <location>
        <begin position="415"/>
        <end position="510"/>
    </location>
</feature>
<dbReference type="InterPro" id="IPR021860">
    <property type="entry name" value="Peptidase_S12_Pab87-rel_C"/>
</dbReference>
<comment type="similarity">
    <text evidence="1">Belongs to the peptidase S12 family.</text>
</comment>
<evidence type="ECO:0000259" key="3">
    <source>
        <dbReference type="Pfam" id="PF11954"/>
    </source>
</evidence>
<dbReference type="Pfam" id="PF11954">
    <property type="entry name" value="DUF3471"/>
    <property type="match status" value="1"/>
</dbReference>
<dbReference type="Proteomes" id="UP000799302">
    <property type="component" value="Unassembled WGS sequence"/>
</dbReference>
<dbReference type="Gene3D" id="3.40.710.10">
    <property type="entry name" value="DD-peptidase/beta-lactamase superfamily"/>
    <property type="match status" value="1"/>
</dbReference>
<proteinExistence type="inferred from homology"/>
<gene>
    <name evidence="4" type="ORF">BT63DRAFT_408423</name>
</gene>
<dbReference type="Pfam" id="PF00144">
    <property type="entry name" value="Beta-lactamase"/>
    <property type="match status" value="1"/>
</dbReference>
<dbReference type="InterPro" id="IPR050491">
    <property type="entry name" value="AmpC-like"/>
</dbReference>
<dbReference type="PANTHER" id="PTHR46825:SF9">
    <property type="entry name" value="BETA-LACTAMASE-RELATED DOMAIN-CONTAINING PROTEIN"/>
    <property type="match status" value="1"/>
</dbReference>
<dbReference type="Gene3D" id="2.40.128.600">
    <property type="match status" value="1"/>
</dbReference>
<dbReference type="OrthoDB" id="5946976at2759"/>
<feature type="domain" description="Beta-lactamase-related" evidence="2">
    <location>
        <begin position="25"/>
        <end position="357"/>
    </location>
</feature>
<reference evidence="4" key="1">
    <citation type="journal article" date="2020" name="Stud. Mycol.">
        <title>101 Dothideomycetes genomes: a test case for predicting lifestyles and emergence of pathogens.</title>
        <authorList>
            <person name="Haridas S."/>
            <person name="Albert R."/>
            <person name="Binder M."/>
            <person name="Bloem J."/>
            <person name="Labutti K."/>
            <person name="Salamov A."/>
            <person name="Andreopoulos B."/>
            <person name="Baker S."/>
            <person name="Barry K."/>
            <person name="Bills G."/>
            <person name="Bluhm B."/>
            <person name="Cannon C."/>
            <person name="Castanera R."/>
            <person name="Culley D."/>
            <person name="Daum C."/>
            <person name="Ezra D."/>
            <person name="Gonzalez J."/>
            <person name="Henrissat B."/>
            <person name="Kuo A."/>
            <person name="Liang C."/>
            <person name="Lipzen A."/>
            <person name="Lutzoni F."/>
            <person name="Magnuson J."/>
            <person name="Mondo S."/>
            <person name="Nolan M."/>
            <person name="Ohm R."/>
            <person name="Pangilinan J."/>
            <person name="Park H.-J."/>
            <person name="Ramirez L."/>
            <person name="Alfaro M."/>
            <person name="Sun H."/>
            <person name="Tritt A."/>
            <person name="Yoshinaga Y."/>
            <person name="Zwiers L.-H."/>
            <person name="Turgeon B."/>
            <person name="Goodwin S."/>
            <person name="Spatafora J."/>
            <person name="Crous P."/>
            <person name="Grigoriev I."/>
        </authorList>
    </citation>
    <scope>NUCLEOTIDE SEQUENCE</scope>
    <source>
        <strain evidence="4">CBS 115976</strain>
    </source>
</reference>